<protein>
    <submittedName>
        <fullName evidence="2">Uncharacterized protein</fullName>
    </submittedName>
</protein>
<feature type="region of interest" description="Disordered" evidence="1">
    <location>
        <begin position="215"/>
        <end position="253"/>
    </location>
</feature>
<feature type="region of interest" description="Disordered" evidence="1">
    <location>
        <begin position="110"/>
        <end position="141"/>
    </location>
</feature>
<proteinExistence type="predicted"/>
<feature type="compositionally biased region" description="Low complexity" evidence="1">
    <location>
        <begin position="110"/>
        <end position="131"/>
    </location>
</feature>
<keyword evidence="3" id="KW-1185">Reference proteome</keyword>
<reference evidence="2 3" key="1">
    <citation type="journal article" date="2014" name="BMC Genomics">
        <title>Comparative genomics of the major fungal agents of human and animal Sporotrichosis: Sporothrix schenckii and Sporothrix brasiliensis.</title>
        <authorList>
            <person name="Teixeira M.M."/>
            <person name="de Almeida L.G."/>
            <person name="Kubitschek-Barreira P."/>
            <person name="Alves F.L."/>
            <person name="Kioshima E.S."/>
            <person name="Abadio A.K."/>
            <person name="Fernandes L."/>
            <person name="Derengowski L.S."/>
            <person name="Ferreira K.S."/>
            <person name="Souza R.C."/>
            <person name="Ruiz J.C."/>
            <person name="de Andrade N.C."/>
            <person name="Paes H.C."/>
            <person name="Nicola A.M."/>
            <person name="Albuquerque P."/>
            <person name="Gerber A.L."/>
            <person name="Martins V.P."/>
            <person name="Peconick L.D."/>
            <person name="Neto A.V."/>
            <person name="Chaucanez C.B."/>
            <person name="Silva P.A."/>
            <person name="Cunha O.L."/>
            <person name="de Oliveira F.F."/>
            <person name="dos Santos T.C."/>
            <person name="Barros A.L."/>
            <person name="Soares M.A."/>
            <person name="de Oliveira L.M."/>
            <person name="Marini M.M."/>
            <person name="Villalobos-Duno H."/>
            <person name="Cunha M.M."/>
            <person name="de Hoog S."/>
            <person name="da Silveira J.F."/>
            <person name="Henrissat B."/>
            <person name="Nino-Vega G.A."/>
            <person name="Cisalpino P.S."/>
            <person name="Mora-Montes H.M."/>
            <person name="Almeida S.R."/>
            <person name="Stajich J.E."/>
            <person name="Lopes-Bezerra L.M."/>
            <person name="Vasconcelos A.T."/>
            <person name="Felipe M.S."/>
        </authorList>
    </citation>
    <scope>NUCLEOTIDE SEQUENCE [LARGE SCALE GENOMIC DNA]</scope>
    <source>
        <strain evidence="2 3">5110</strain>
    </source>
</reference>
<dbReference type="GeneID" id="63680746"/>
<name>A0A0C2IS13_9PEZI</name>
<sequence length="320" mass="33824">MPIRNPFARRTAADEPALRPGSADVGADGDLPKLPSFERVDTVGSMASSSTSMRSRRSQDTGDYKMSVVNDSGVYLPPSPTSERDVFWSTSGAHGHGNGHRRTYITSLSSLSRSSTDNHSNNHSNNNNGNSPTAAGRSSLGDIEPFSISRESFDSYRRSFDISAKSPVVAANEWGSSAAGRQSLDSATFRRNLSPGSVGIANANANAYARPSRLANDHRFPPADEGFEDVGLDDGRQGQAHAQTTASHATPTTAGSVASNFIRKRGAFFSKFGSDHTAEGGNAPLGRKRAPSGQGAELTPMDRNTSRPLAAVAAEPQEAQ</sequence>
<dbReference type="AlphaFoldDB" id="A0A0C2IS13"/>
<evidence type="ECO:0000313" key="3">
    <source>
        <dbReference type="Proteomes" id="UP000031575"/>
    </source>
</evidence>
<dbReference type="OrthoDB" id="5397330at2759"/>
<evidence type="ECO:0000256" key="1">
    <source>
        <dbReference type="SAM" id="MobiDB-lite"/>
    </source>
</evidence>
<accession>A0A0C2IS13</accession>
<dbReference type="Proteomes" id="UP000031575">
    <property type="component" value="Unassembled WGS sequence"/>
</dbReference>
<gene>
    <name evidence="2" type="ORF">SPBR_07571</name>
</gene>
<dbReference type="EMBL" id="AWTV01000009">
    <property type="protein sequence ID" value="KIH89630.1"/>
    <property type="molecule type" value="Genomic_DNA"/>
</dbReference>
<evidence type="ECO:0000313" key="2">
    <source>
        <dbReference type="EMBL" id="KIH89630.1"/>
    </source>
</evidence>
<dbReference type="VEuPathDB" id="FungiDB:SPBR_07571"/>
<organism evidence="2 3">
    <name type="scientific">Sporothrix brasiliensis 5110</name>
    <dbReference type="NCBI Taxonomy" id="1398154"/>
    <lineage>
        <taxon>Eukaryota</taxon>
        <taxon>Fungi</taxon>
        <taxon>Dikarya</taxon>
        <taxon>Ascomycota</taxon>
        <taxon>Pezizomycotina</taxon>
        <taxon>Sordariomycetes</taxon>
        <taxon>Sordariomycetidae</taxon>
        <taxon>Ophiostomatales</taxon>
        <taxon>Ophiostomataceae</taxon>
        <taxon>Sporothrix</taxon>
    </lineage>
</organism>
<dbReference type="HOGENOM" id="CLU_054780_0_0_1"/>
<feature type="region of interest" description="Disordered" evidence="1">
    <location>
        <begin position="272"/>
        <end position="320"/>
    </location>
</feature>
<dbReference type="RefSeq" id="XP_040617640.1">
    <property type="nucleotide sequence ID" value="XM_040765825.1"/>
</dbReference>
<comment type="caution">
    <text evidence="2">The sequence shown here is derived from an EMBL/GenBank/DDBJ whole genome shotgun (WGS) entry which is preliminary data.</text>
</comment>
<feature type="region of interest" description="Disordered" evidence="1">
    <location>
        <begin position="1"/>
        <end position="66"/>
    </location>
</feature>
<feature type="compositionally biased region" description="Low complexity" evidence="1">
    <location>
        <begin position="238"/>
        <end position="253"/>
    </location>
</feature>